<dbReference type="PROSITE" id="PS50049">
    <property type="entry name" value="THD_2"/>
    <property type="match status" value="1"/>
</dbReference>
<keyword evidence="5" id="KW-1133">Transmembrane helix</keyword>
<dbReference type="SUPFAM" id="SSF49842">
    <property type="entry name" value="TNF-like"/>
    <property type="match status" value="1"/>
</dbReference>
<dbReference type="EMBL" id="OV696699">
    <property type="protein sequence ID" value="CAH1245765.1"/>
    <property type="molecule type" value="Genomic_DNA"/>
</dbReference>
<dbReference type="OrthoDB" id="9936525at2759"/>
<dbReference type="GO" id="GO:0005164">
    <property type="term" value="F:tumor necrosis factor receptor binding"/>
    <property type="evidence" value="ECO:0007669"/>
    <property type="project" value="InterPro"/>
</dbReference>
<sequence>MIVSHRTKTSRQVDVLKRAVLMVSFTKLFNTEQAMDAVVVKSVPGGVRQAGGRGLRQARRRARVGPVVRAGHVVLCVVTAANLGIAVFNMVTIQLLRQACTAGGGGQVNGAGAASGVIAAQTSDQERNCSKDCLPWQRTDVLQGNNSFHVPVAHLAGLAGLQEPPNPEGSISTIHDWQVDPGGSSFWKHGMDVTSRQNIVVPLTGYYYVYNQLQFRQTSQGGVDEQTLHLTHIVLRRSGSSVVASRLLIGRATKKVSSQDGVWYRTSYVGGVFLLKAGDVLYVDVTNFDKVNPQESGTYFGAYLMSL</sequence>
<dbReference type="PRINTS" id="PR01234">
    <property type="entry name" value="TNECROSISFCT"/>
</dbReference>
<evidence type="ECO:0000256" key="4">
    <source>
        <dbReference type="ARBA" id="ARBA00023136"/>
    </source>
</evidence>
<evidence type="ECO:0000259" key="6">
    <source>
        <dbReference type="PROSITE" id="PS50049"/>
    </source>
</evidence>
<dbReference type="Proteomes" id="UP000838412">
    <property type="component" value="Chromosome 14"/>
</dbReference>
<comment type="subcellular location">
    <subcellularLocation>
        <location evidence="1">Membrane</location>
    </subcellularLocation>
</comment>
<dbReference type="CDD" id="cd00184">
    <property type="entry name" value="TNF"/>
    <property type="match status" value="1"/>
</dbReference>
<dbReference type="InterPro" id="IPR006053">
    <property type="entry name" value="TNF"/>
</dbReference>
<dbReference type="GO" id="GO:0016020">
    <property type="term" value="C:membrane"/>
    <property type="evidence" value="ECO:0007669"/>
    <property type="project" value="UniProtKB-SubCell"/>
</dbReference>
<feature type="transmembrane region" description="Helical" evidence="5">
    <location>
        <begin position="67"/>
        <end position="91"/>
    </location>
</feature>
<protein>
    <submittedName>
        <fullName evidence="7">TNFSF15 protein</fullName>
    </submittedName>
</protein>
<evidence type="ECO:0000256" key="1">
    <source>
        <dbReference type="ARBA" id="ARBA00004370"/>
    </source>
</evidence>
<dbReference type="PANTHER" id="PTHR11471">
    <property type="entry name" value="TUMOR NECROSIS FACTOR FAMILY MEMBER"/>
    <property type="match status" value="1"/>
</dbReference>
<keyword evidence="3" id="KW-0202">Cytokine</keyword>
<gene>
    <name evidence="7" type="primary">TNFSF15</name>
    <name evidence="7" type="ORF">BLAG_LOCUS7992</name>
</gene>
<evidence type="ECO:0000256" key="2">
    <source>
        <dbReference type="ARBA" id="ARBA00008670"/>
    </source>
</evidence>
<keyword evidence="8" id="KW-1185">Reference proteome</keyword>
<proteinExistence type="inferred from homology"/>
<dbReference type="InterPro" id="IPR008983">
    <property type="entry name" value="Tumour_necrosis_fac-like_dom"/>
</dbReference>
<dbReference type="AlphaFoldDB" id="A0A8K0ECA3"/>
<keyword evidence="5" id="KW-0812">Transmembrane</keyword>
<feature type="domain" description="THD" evidence="6">
    <location>
        <begin position="151"/>
        <end position="305"/>
    </location>
</feature>
<evidence type="ECO:0000313" key="8">
    <source>
        <dbReference type="Proteomes" id="UP000838412"/>
    </source>
</evidence>
<evidence type="ECO:0000313" key="7">
    <source>
        <dbReference type="EMBL" id="CAH1245765.1"/>
    </source>
</evidence>
<evidence type="ECO:0000256" key="3">
    <source>
        <dbReference type="ARBA" id="ARBA00022514"/>
    </source>
</evidence>
<dbReference type="Pfam" id="PF00229">
    <property type="entry name" value="TNF"/>
    <property type="match status" value="1"/>
</dbReference>
<comment type="similarity">
    <text evidence="2">Belongs to the tumor necrosis factor family.</text>
</comment>
<dbReference type="GO" id="GO:0005615">
    <property type="term" value="C:extracellular space"/>
    <property type="evidence" value="ECO:0007669"/>
    <property type="project" value="UniProtKB-KW"/>
</dbReference>
<dbReference type="SMART" id="SM00207">
    <property type="entry name" value="TNF"/>
    <property type="match status" value="1"/>
</dbReference>
<dbReference type="GO" id="GO:0006955">
    <property type="term" value="P:immune response"/>
    <property type="evidence" value="ECO:0007669"/>
    <property type="project" value="InterPro"/>
</dbReference>
<dbReference type="InterPro" id="IPR006052">
    <property type="entry name" value="TNF_dom"/>
</dbReference>
<reference evidence="7" key="1">
    <citation type="submission" date="2022-01" db="EMBL/GenBank/DDBJ databases">
        <authorList>
            <person name="Braso-Vives M."/>
        </authorList>
    </citation>
    <scope>NUCLEOTIDE SEQUENCE</scope>
</reference>
<keyword evidence="4 5" id="KW-0472">Membrane</keyword>
<name>A0A8K0ECA3_BRALA</name>
<organism evidence="7 8">
    <name type="scientific">Branchiostoma lanceolatum</name>
    <name type="common">Common lancelet</name>
    <name type="synonym">Amphioxus lanceolatum</name>
    <dbReference type="NCBI Taxonomy" id="7740"/>
    <lineage>
        <taxon>Eukaryota</taxon>
        <taxon>Metazoa</taxon>
        <taxon>Chordata</taxon>
        <taxon>Cephalochordata</taxon>
        <taxon>Leptocardii</taxon>
        <taxon>Amphioxiformes</taxon>
        <taxon>Branchiostomatidae</taxon>
        <taxon>Branchiostoma</taxon>
    </lineage>
</organism>
<dbReference type="GO" id="GO:0005125">
    <property type="term" value="F:cytokine activity"/>
    <property type="evidence" value="ECO:0007669"/>
    <property type="project" value="UniProtKB-KW"/>
</dbReference>
<accession>A0A8K0ECA3</accession>
<dbReference type="Gene3D" id="2.60.120.40">
    <property type="match status" value="1"/>
</dbReference>
<evidence type="ECO:0000256" key="5">
    <source>
        <dbReference type="SAM" id="Phobius"/>
    </source>
</evidence>
<dbReference type="PANTHER" id="PTHR11471:SF13">
    <property type="entry name" value="TNF FAMILY PROFILE DOMAIN-CONTAINING PROTEIN"/>
    <property type="match status" value="1"/>
</dbReference>